<evidence type="ECO:0000313" key="3">
    <source>
        <dbReference type="Proteomes" id="UP000054097"/>
    </source>
</evidence>
<gene>
    <name evidence="2" type="ORF">M408DRAFT_79195</name>
</gene>
<dbReference type="SUPFAM" id="SSF81383">
    <property type="entry name" value="F-box domain"/>
    <property type="match status" value="1"/>
</dbReference>
<dbReference type="Gene3D" id="1.20.1280.50">
    <property type="match status" value="1"/>
</dbReference>
<evidence type="ECO:0000313" key="2">
    <source>
        <dbReference type="EMBL" id="KIM22323.1"/>
    </source>
</evidence>
<proteinExistence type="predicted"/>
<evidence type="ECO:0000259" key="1">
    <source>
        <dbReference type="PROSITE" id="PS50181"/>
    </source>
</evidence>
<dbReference type="Proteomes" id="UP000054097">
    <property type="component" value="Unassembled WGS sequence"/>
</dbReference>
<organism evidence="2 3">
    <name type="scientific">Serendipita vermifera MAFF 305830</name>
    <dbReference type="NCBI Taxonomy" id="933852"/>
    <lineage>
        <taxon>Eukaryota</taxon>
        <taxon>Fungi</taxon>
        <taxon>Dikarya</taxon>
        <taxon>Basidiomycota</taxon>
        <taxon>Agaricomycotina</taxon>
        <taxon>Agaricomycetes</taxon>
        <taxon>Sebacinales</taxon>
        <taxon>Serendipitaceae</taxon>
        <taxon>Serendipita</taxon>
    </lineage>
</organism>
<name>A0A0C2W788_SERVB</name>
<dbReference type="SMART" id="SM00256">
    <property type="entry name" value="FBOX"/>
    <property type="match status" value="1"/>
</dbReference>
<dbReference type="OrthoDB" id="2269034at2759"/>
<sequence>MEAAIDDLRSTLSPIGMLPSEILTKIFEKLCNDEDIIHEKSFPVILSSVCSRWRSLVTANSSLWKHVIITTGRIHTNKTTPNSQLIKMCMERGRHSPQTLLLDDWSSSRDSYIRNLISSKDTLCNMACISFQEFLGSDVDWTR</sequence>
<reference evidence="2 3" key="1">
    <citation type="submission" date="2014-04" db="EMBL/GenBank/DDBJ databases">
        <authorList>
            <consortium name="DOE Joint Genome Institute"/>
            <person name="Kuo A."/>
            <person name="Zuccaro A."/>
            <person name="Kohler A."/>
            <person name="Nagy L.G."/>
            <person name="Floudas D."/>
            <person name="Copeland A."/>
            <person name="Barry K.W."/>
            <person name="Cichocki N."/>
            <person name="Veneault-Fourrey C."/>
            <person name="LaButti K."/>
            <person name="Lindquist E.A."/>
            <person name="Lipzen A."/>
            <person name="Lundell T."/>
            <person name="Morin E."/>
            <person name="Murat C."/>
            <person name="Sun H."/>
            <person name="Tunlid A."/>
            <person name="Henrissat B."/>
            <person name="Grigoriev I.V."/>
            <person name="Hibbett D.S."/>
            <person name="Martin F."/>
            <person name="Nordberg H.P."/>
            <person name="Cantor M.N."/>
            <person name="Hua S.X."/>
        </authorList>
    </citation>
    <scope>NUCLEOTIDE SEQUENCE [LARGE SCALE GENOMIC DNA]</scope>
    <source>
        <strain evidence="2 3">MAFF 305830</strain>
    </source>
</reference>
<feature type="domain" description="F-box" evidence="1">
    <location>
        <begin position="12"/>
        <end position="67"/>
    </location>
</feature>
<dbReference type="InterPro" id="IPR036047">
    <property type="entry name" value="F-box-like_dom_sf"/>
</dbReference>
<dbReference type="InterPro" id="IPR001810">
    <property type="entry name" value="F-box_dom"/>
</dbReference>
<dbReference type="Pfam" id="PF12937">
    <property type="entry name" value="F-box-like"/>
    <property type="match status" value="1"/>
</dbReference>
<dbReference type="AlphaFoldDB" id="A0A0C2W788"/>
<dbReference type="PROSITE" id="PS50181">
    <property type="entry name" value="FBOX"/>
    <property type="match status" value="1"/>
</dbReference>
<accession>A0A0C2W788</accession>
<dbReference type="EMBL" id="KN824358">
    <property type="protein sequence ID" value="KIM22323.1"/>
    <property type="molecule type" value="Genomic_DNA"/>
</dbReference>
<keyword evidence="3" id="KW-1185">Reference proteome</keyword>
<dbReference type="HOGENOM" id="CLU_1807425_0_0_1"/>
<protein>
    <recommendedName>
        <fullName evidence="1">F-box domain-containing protein</fullName>
    </recommendedName>
</protein>
<reference evidence="3" key="2">
    <citation type="submission" date="2015-01" db="EMBL/GenBank/DDBJ databases">
        <title>Evolutionary Origins and Diversification of the Mycorrhizal Mutualists.</title>
        <authorList>
            <consortium name="DOE Joint Genome Institute"/>
            <consortium name="Mycorrhizal Genomics Consortium"/>
            <person name="Kohler A."/>
            <person name="Kuo A."/>
            <person name="Nagy L.G."/>
            <person name="Floudas D."/>
            <person name="Copeland A."/>
            <person name="Barry K.W."/>
            <person name="Cichocki N."/>
            <person name="Veneault-Fourrey C."/>
            <person name="LaButti K."/>
            <person name="Lindquist E.A."/>
            <person name="Lipzen A."/>
            <person name="Lundell T."/>
            <person name="Morin E."/>
            <person name="Murat C."/>
            <person name="Riley R."/>
            <person name="Ohm R."/>
            <person name="Sun H."/>
            <person name="Tunlid A."/>
            <person name="Henrissat B."/>
            <person name="Grigoriev I.V."/>
            <person name="Hibbett D.S."/>
            <person name="Martin F."/>
        </authorList>
    </citation>
    <scope>NUCLEOTIDE SEQUENCE [LARGE SCALE GENOMIC DNA]</scope>
    <source>
        <strain evidence="3">MAFF 305830</strain>
    </source>
</reference>